<dbReference type="Proteomes" id="UP000632222">
    <property type="component" value="Unassembled WGS sequence"/>
</dbReference>
<feature type="domain" description="DNA polymerase III delta subunit-like C-terminal" evidence="8">
    <location>
        <begin position="180"/>
        <end position="297"/>
    </location>
</feature>
<evidence type="ECO:0000256" key="2">
    <source>
        <dbReference type="ARBA" id="ARBA00022679"/>
    </source>
</evidence>
<evidence type="ECO:0000256" key="5">
    <source>
        <dbReference type="ARBA" id="ARBA00022932"/>
    </source>
</evidence>
<dbReference type="InterPro" id="IPR048466">
    <property type="entry name" value="DNA_pol3_delta-like_C"/>
</dbReference>
<comment type="similarity">
    <text evidence="6">Belongs to the DNA polymerase HolA subunit family.</text>
</comment>
<evidence type="ECO:0000313" key="10">
    <source>
        <dbReference type="Proteomes" id="UP000632222"/>
    </source>
</evidence>
<keyword evidence="5" id="KW-0239">DNA-directed DNA polymerase</keyword>
<dbReference type="EMBL" id="BMOD01000002">
    <property type="protein sequence ID" value="GGJ22881.1"/>
    <property type="molecule type" value="Genomic_DNA"/>
</dbReference>
<dbReference type="RefSeq" id="WP_188999790.1">
    <property type="nucleotide sequence ID" value="NZ_BMOD01000002.1"/>
</dbReference>
<evidence type="ECO:0000259" key="8">
    <source>
        <dbReference type="Pfam" id="PF21694"/>
    </source>
</evidence>
<proteinExistence type="inferred from homology"/>
<keyword evidence="2" id="KW-0808">Transferase</keyword>
<accession>A0ABQ2CUQ9</accession>
<dbReference type="EC" id="2.7.7.7" evidence="1"/>
<gene>
    <name evidence="9" type="ORF">GCM10008938_06370</name>
</gene>
<reference evidence="10" key="1">
    <citation type="journal article" date="2019" name="Int. J. Syst. Evol. Microbiol.">
        <title>The Global Catalogue of Microorganisms (GCM) 10K type strain sequencing project: providing services to taxonomists for standard genome sequencing and annotation.</title>
        <authorList>
            <consortium name="The Broad Institute Genomics Platform"/>
            <consortium name="The Broad Institute Genome Sequencing Center for Infectious Disease"/>
            <person name="Wu L."/>
            <person name="Ma J."/>
        </authorList>
    </citation>
    <scope>NUCLEOTIDE SEQUENCE [LARGE SCALE GENOMIC DNA]</scope>
    <source>
        <strain evidence="10">JCM 14370</strain>
    </source>
</reference>
<dbReference type="Gene3D" id="1.10.8.60">
    <property type="match status" value="1"/>
</dbReference>
<dbReference type="PANTHER" id="PTHR34388">
    <property type="entry name" value="DNA POLYMERASE III SUBUNIT DELTA"/>
    <property type="match status" value="1"/>
</dbReference>
<sequence>MILAFSGHRFLIEDALRREVQKQGLNHREVTRLSAEEISLETVLPHLQSSLFGVSGVILDFEGLKNPKDVIEVCGKSDAVVAIIDPAAPAGRIKSYEKLGQHFPLPSPTKTGDIAGWVMARAKHHKLSLDKDAAFWLAEVFQSDLASIESELYKLTLIAEGKVDVALVRKTVNLNPPGDSFQMLGAATAGNTREALSQLDRLMGSGEDPFKLLGAVVWQYSLVARCVALRQENPGIQENEAAQKLGTKPFPTRKALEVARKLNEARIRVHLERILEADFAMKSGLDAVSTLERLMVQLSLQ</sequence>
<dbReference type="InterPro" id="IPR027417">
    <property type="entry name" value="P-loop_NTPase"/>
</dbReference>
<dbReference type="NCBIfam" id="TIGR01128">
    <property type="entry name" value="holA"/>
    <property type="match status" value="1"/>
</dbReference>
<evidence type="ECO:0000313" key="9">
    <source>
        <dbReference type="EMBL" id="GGJ22881.1"/>
    </source>
</evidence>
<keyword evidence="10" id="KW-1185">Reference proteome</keyword>
<evidence type="ECO:0000256" key="6">
    <source>
        <dbReference type="ARBA" id="ARBA00034754"/>
    </source>
</evidence>
<evidence type="ECO:0000256" key="3">
    <source>
        <dbReference type="ARBA" id="ARBA00022695"/>
    </source>
</evidence>
<dbReference type="InterPro" id="IPR005790">
    <property type="entry name" value="DNA_polIII_delta"/>
</dbReference>
<comment type="caution">
    <text evidence="9">The sequence shown here is derived from an EMBL/GenBank/DDBJ whole genome shotgun (WGS) entry which is preliminary data.</text>
</comment>
<evidence type="ECO:0000256" key="7">
    <source>
        <dbReference type="ARBA" id="ARBA00049244"/>
    </source>
</evidence>
<evidence type="ECO:0000256" key="4">
    <source>
        <dbReference type="ARBA" id="ARBA00022705"/>
    </source>
</evidence>
<dbReference type="SUPFAM" id="SSF52540">
    <property type="entry name" value="P-loop containing nucleoside triphosphate hydrolases"/>
    <property type="match status" value="1"/>
</dbReference>
<dbReference type="SUPFAM" id="SSF48019">
    <property type="entry name" value="post-AAA+ oligomerization domain-like"/>
    <property type="match status" value="1"/>
</dbReference>
<dbReference type="Pfam" id="PF21694">
    <property type="entry name" value="DNA_pol3_delta_C"/>
    <property type="match status" value="1"/>
</dbReference>
<keyword evidence="3" id="KW-0548">Nucleotidyltransferase</keyword>
<name>A0ABQ2CUQ9_9DEIO</name>
<dbReference type="Gene3D" id="1.20.272.10">
    <property type="match status" value="1"/>
</dbReference>
<organism evidence="9 10">
    <name type="scientific">Deinococcus roseus</name>
    <dbReference type="NCBI Taxonomy" id="392414"/>
    <lineage>
        <taxon>Bacteria</taxon>
        <taxon>Thermotogati</taxon>
        <taxon>Deinococcota</taxon>
        <taxon>Deinococci</taxon>
        <taxon>Deinococcales</taxon>
        <taxon>Deinococcaceae</taxon>
        <taxon>Deinococcus</taxon>
    </lineage>
</organism>
<comment type="catalytic activity">
    <reaction evidence="7">
        <text>DNA(n) + a 2'-deoxyribonucleoside 5'-triphosphate = DNA(n+1) + diphosphate</text>
        <dbReference type="Rhea" id="RHEA:22508"/>
        <dbReference type="Rhea" id="RHEA-COMP:17339"/>
        <dbReference type="Rhea" id="RHEA-COMP:17340"/>
        <dbReference type="ChEBI" id="CHEBI:33019"/>
        <dbReference type="ChEBI" id="CHEBI:61560"/>
        <dbReference type="ChEBI" id="CHEBI:173112"/>
        <dbReference type="EC" id="2.7.7.7"/>
    </reaction>
</comment>
<evidence type="ECO:0000256" key="1">
    <source>
        <dbReference type="ARBA" id="ARBA00012417"/>
    </source>
</evidence>
<dbReference type="InterPro" id="IPR008921">
    <property type="entry name" value="DNA_pol3_clamp-load_cplx_C"/>
</dbReference>
<dbReference type="PANTHER" id="PTHR34388:SF1">
    <property type="entry name" value="DNA POLYMERASE III SUBUNIT DELTA"/>
    <property type="match status" value="1"/>
</dbReference>
<keyword evidence="4" id="KW-0235">DNA replication</keyword>
<protein>
    <recommendedName>
        <fullName evidence="1">DNA-directed DNA polymerase</fullName>
        <ecNumber evidence="1">2.7.7.7</ecNumber>
    </recommendedName>
</protein>